<evidence type="ECO:0000313" key="4">
    <source>
        <dbReference type="Proteomes" id="UP001642464"/>
    </source>
</evidence>
<dbReference type="InterPro" id="IPR001251">
    <property type="entry name" value="CRAL-TRIO_dom"/>
</dbReference>
<dbReference type="CDD" id="cd00170">
    <property type="entry name" value="SEC14"/>
    <property type="match status" value="1"/>
</dbReference>
<feature type="transmembrane region" description="Helical" evidence="1">
    <location>
        <begin position="578"/>
        <end position="600"/>
    </location>
</feature>
<dbReference type="InterPro" id="IPR051026">
    <property type="entry name" value="PI/PC_transfer"/>
</dbReference>
<dbReference type="Proteomes" id="UP001642464">
    <property type="component" value="Unassembled WGS sequence"/>
</dbReference>
<name>A0ABP0R653_9DINO</name>
<comment type="caution">
    <text evidence="3">The sequence shown here is derived from an EMBL/GenBank/DDBJ whole genome shotgun (WGS) entry which is preliminary data.</text>
</comment>
<dbReference type="Gene3D" id="1.20.1250.20">
    <property type="entry name" value="MFS general substrate transporter like domains"/>
    <property type="match status" value="2"/>
</dbReference>
<keyword evidence="4" id="KW-1185">Reference proteome</keyword>
<organism evidence="3 4">
    <name type="scientific">Durusdinium trenchii</name>
    <dbReference type="NCBI Taxonomy" id="1381693"/>
    <lineage>
        <taxon>Eukaryota</taxon>
        <taxon>Sar</taxon>
        <taxon>Alveolata</taxon>
        <taxon>Dinophyceae</taxon>
        <taxon>Suessiales</taxon>
        <taxon>Symbiodiniaceae</taxon>
        <taxon>Durusdinium</taxon>
    </lineage>
</organism>
<evidence type="ECO:0000256" key="1">
    <source>
        <dbReference type="SAM" id="Phobius"/>
    </source>
</evidence>
<feature type="transmembrane region" description="Helical" evidence="1">
    <location>
        <begin position="476"/>
        <end position="497"/>
    </location>
</feature>
<keyword evidence="1" id="KW-0812">Transmembrane</keyword>
<proteinExistence type="predicted"/>
<keyword evidence="1" id="KW-1133">Transmembrane helix</keyword>
<dbReference type="InterPro" id="IPR036865">
    <property type="entry name" value="CRAL-TRIO_dom_sf"/>
</dbReference>
<dbReference type="Gene3D" id="3.40.525.10">
    <property type="entry name" value="CRAL-TRIO lipid binding domain"/>
    <property type="match status" value="1"/>
</dbReference>
<feature type="transmembrane region" description="Helical" evidence="1">
    <location>
        <begin position="651"/>
        <end position="671"/>
    </location>
</feature>
<dbReference type="InterPro" id="IPR036259">
    <property type="entry name" value="MFS_trans_sf"/>
</dbReference>
<feature type="transmembrane region" description="Helical" evidence="1">
    <location>
        <begin position="612"/>
        <end position="630"/>
    </location>
</feature>
<feature type="domain" description="CRAL-TRIO" evidence="2">
    <location>
        <begin position="111"/>
        <end position="272"/>
    </location>
</feature>
<dbReference type="EMBL" id="CAXAMM010040895">
    <property type="protein sequence ID" value="CAK9096033.1"/>
    <property type="molecule type" value="Genomic_DNA"/>
</dbReference>
<dbReference type="SUPFAM" id="SSF103473">
    <property type="entry name" value="MFS general substrate transporter"/>
    <property type="match status" value="1"/>
</dbReference>
<feature type="transmembrane region" description="Helical" evidence="1">
    <location>
        <begin position="551"/>
        <end position="571"/>
    </location>
</feature>
<keyword evidence="1" id="KW-0472">Membrane</keyword>
<accession>A0ABP0R653</accession>
<dbReference type="PROSITE" id="PS50191">
    <property type="entry name" value="CRAL_TRIO"/>
    <property type="match status" value="1"/>
</dbReference>
<dbReference type="PANTHER" id="PTHR45657">
    <property type="entry name" value="CRAL-TRIO DOMAIN-CONTAINING PROTEIN YKL091C-RELATED"/>
    <property type="match status" value="1"/>
</dbReference>
<protein>
    <submittedName>
        <fullName evidence="3">SEC14-like protein 5</fullName>
    </submittedName>
</protein>
<evidence type="ECO:0000313" key="3">
    <source>
        <dbReference type="EMBL" id="CAK9096033.1"/>
    </source>
</evidence>
<dbReference type="SUPFAM" id="SSF52087">
    <property type="entry name" value="CRAL/TRIO domain"/>
    <property type="match status" value="1"/>
</dbReference>
<dbReference type="SMART" id="SM00516">
    <property type="entry name" value="SEC14"/>
    <property type="match status" value="1"/>
</dbReference>
<gene>
    <name evidence="3" type="ORF">SCF082_LOCUS45101</name>
</gene>
<reference evidence="3 4" key="1">
    <citation type="submission" date="2024-02" db="EMBL/GenBank/DDBJ databases">
        <authorList>
            <person name="Chen Y."/>
            <person name="Shah S."/>
            <person name="Dougan E. K."/>
            <person name="Thang M."/>
            <person name="Chan C."/>
        </authorList>
    </citation>
    <scope>NUCLEOTIDE SEQUENCE [LARGE SCALE GENOMIC DNA]</scope>
</reference>
<feature type="transmembrane region" description="Helical" evidence="1">
    <location>
        <begin position="747"/>
        <end position="775"/>
    </location>
</feature>
<feature type="transmembrane region" description="Helical" evidence="1">
    <location>
        <begin position="518"/>
        <end position="539"/>
    </location>
</feature>
<sequence>MADFLDDLHNPQTCSATQRLLEELEVERQELGQIDCLHLLQPARLTRFLQGNNGSVEEAAAHFRRMLTWYREADMPKKRLLVEGKDWSVDSVEGGKELFRMMCIDASKKMADGTMLWVQRDGLVQIDEIMSLSDEDLVHRMSLLCELRQIHLDGRSEETGHLAKFIQVRDLTGLNITAVVRNRAVMKRLADVFKIISTAFPETLTRMIIVNPPAGFNMLWMAVQPMLNQRIKQKFVFIPDGVFEFPQKLAAMVGTAPLQALADLGATGPSDFCPGHSNFRYRVLSPGCKAQWSFEIQPPGCSLQLQVIFFEECEDGRSGPVVHEVFPVQPVSGAVSGHCGPLGLSGLLWFTWYNDSWTSTMQVKDLKISVNSSGEDELLRNPSSSSVLLQKKRRNRSPSTVNFTCCLPWFWEATDVDSDDPDSPKVLRHHRLQHQFPDFSHDPPPPREKVPLLYEDPPCSDCGWEGGLGSPAFQALMLRLAALVLLIATAQTARKYISLVQENGYVPIAPFLVSKAEVGLLLSAQAFAGCAALIPAGLAIDRLGAKAVLQWAVQALFIVVAMLGLLVASWAPSFPGQFFARLILGLLGNMVGPPSVGFVFDLAKKHSLPLPYFWALVHPMLLLVVILWLLRGVPEATLSEPLVKAKQEQPLVQKAFAVYLSAGAPAVVLALELVSSLLAEVSSFGSSSAFLTAGATEMHRMGFASTHIGLAAVPASMAQSVTSWWAGWIAGEVKHREKVLLGLGTPFAYATLLLLIALGFGMLPPAGIMVLTLALSSAANGMLDAPSISMMADLAARARNLGYGQAVTASEMAVALGLALGPSVATAARTHQRTFGGFLFGLGVVGGRGLNIMATGRHAKKHEC</sequence>
<dbReference type="PANTHER" id="PTHR45657:SF1">
    <property type="entry name" value="CRAL-TRIO DOMAIN-CONTAINING PROTEIN YKL091C-RELATED"/>
    <property type="match status" value="1"/>
</dbReference>
<evidence type="ECO:0000259" key="2">
    <source>
        <dbReference type="PROSITE" id="PS50191"/>
    </source>
</evidence>
<dbReference type="Pfam" id="PF00650">
    <property type="entry name" value="CRAL_TRIO"/>
    <property type="match status" value="1"/>
</dbReference>
<feature type="transmembrane region" description="Helical" evidence="1">
    <location>
        <begin position="708"/>
        <end position="727"/>
    </location>
</feature>